<gene>
    <name evidence="6" type="ORF">OKIOD_LOCUS3731</name>
</gene>
<evidence type="ECO:0000256" key="3">
    <source>
        <dbReference type="SAM" id="MobiDB-lite"/>
    </source>
</evidence>
<accession>A0ABN7S3R1</accession>
<comment type="similarity">
    <text evidence="1">Belongs to the aspartyl/asparaginyl beta-hydroxylase family.</text>
</comment>
<dbReference type="InterPro" id="IPR027443">
    <property type="entry name" value="IPNS-like_sf"/>
</dbReference>
<keyword evidence="2" id="KW-0802">TPR repeat</keyword>
<reference evidence="6 7" key="1">
    <citation type="submission" date="2021-04" db="EMBL/GenBank/DDBJ databases">
        <authorList>
            <person name="Bliznina A."/>
        </authorList>
    </citation>
    <scope>NUCLEOTIDE SEQUENCE [LARGE SCALE GENOMIC DNA]</scope>
</reference>
<feature type="compositionally biased region" description="Basic and acidic residues" evidence="3">
    <location>
        <begin position="613"/>
        <end position="630"/>
    </location>
</feature>
<feature type="region of interest" description="Disordered" evidence="3">
    <location>
        <begin position="262"/>
        <end position="309"/>
    </location>
</feature>
<keyword evidence="4" id="KW-1133">Transmembrane helix</keyword>
<dbReference type="Gene3D" id="1.25.40.10">
    <property type="entry name" value="Tetratricopeptide repeat domain"/>
    <property type="match status" value="1"/>
</dbReference>
<evidence type="ECO:0000313" key="6">
    <source>
        <dbReference type="EMBL" id="CAG5089318.1"/>
    </source>
</evidence>
<keyword evidence="4" id="KW-0812">Transmembrane</keyword>
<proteinExistence type="inferred from homology"/>
<feature type="region of interest" description="Disordered" evidence="3">
    <location>
        <begin position="604"/>
        <end position="631"/>
    </location>
</feature>
<evidence type="ECO:0000256" key="4">
    <source>
        <dbReference type="SAM" id="Phobius"/>
    </source>
</evidence>
<keyword evidence="7" id="KW-1185">Reference proteome</keyword>
<feature type="transmembrane region" description="Helical" evidence="4">
    <location>
        <begin position="53"/>
        <end position="76"/>
    </location>
</feature>
<dbReference type="InterPro" id="IPR019734">
    <property type="entry name" value="TPR_rpt"/>
</dbReference>
<evidence type="ECO:0000313" key="7">
    <source>
        <dbReference type="Proteomes" id="UP001158576"/>
    </source>
</evidence>
<feature type="domain" description="Aspartyl/asparaginy/proline hydroxylase" evidence="5">
    <location>
        <begin position="1136"/>
        <end position="1294"/>
    </location>
</feature>
<feature type="transmembrane region" description="Helical" evidence="4">
    <location>
        <begin position="176"/>
        <end position="195"/>
    </location>
</feature>
<dbReference type="PROSITE" id="PS50005">
    <property type="entry name" value="TPR"/>
    <property type="match status" value="1"/>
</dbReference>
<dbReference type="SUPFAM" id="SSF51197">
    <property type="entry name" value="Clavaminate synthase-like"/>
    <property type="match status" value="1"/>
</dbReference>
<dbReference type="Pfam" id="PF05118">
    <property type="entry name" value="Asp_Arg_Hydrox"/>
    <property type="match status" value="1"/>
</dbReference>
<feature type="compositionally biased region" description="Polar residues" evidence="3">
    <location>
        <begin position="282"/>
        <end position="294"/>
    </location>
</feature>
<dbReference type="EMBL" id="OU015568">
    <property type="protein sequence ID" value="CAG5089318.1"/>
    <property type="molecule type" value="Genomic_DNA"/>
</dbReference>
<keyword evidence="4" id="KW-0472">Membrane</keyword>
<protein>
    <submittedName>
        <fullName evidence="6">Oidioi.mRNA.OKI2018_I69.PAR.g12173.t1.cds</fullName>
    </submittedName>
</protein>
<dbReference type="InterPro" id="IPR039038">
    <property type="entry name" value="ASPH"/>
</dbReference>
<feature type="region of interest" description="Disordered" evidence="3">
    <location>
        <begin position="449"/>
        <end position="482"/>
    </location>
</feature>
<feature type="compositionally biased region" description="Polar residues" evidence="3">
    <location>
        <begin position="465"/>
        <end position="477"/>
    </location>
</feature>
<dbReference type="SUPFAM" id="SSF48452">
    <property type="entry name" value="TPR-like"/>
    <property type="match status" value="1"/>
</dbReference>
<evidence type="ECO:0000256" key="2">
    <source>
        <dbReference type="PROSITE-ProRule" id="PRU00339"/>
    </source>
</evidence>
<evidence type="ECO:0000256" key="1">
    <source>
        <dbReference type="ARBA" id="ARBA00007730"/>
    </source>
</evidence>
<dbReference type="PANTHER" id="PTHR12366">
    <property type="entry name" value="ASPARTYL/ASPARAGINYL BETA-HYDROXYLASE"/>
    <property type="match status" value="1"/>
</dbReference>
<feature type="repeat" description="TPR" evidence="2">
    <location>
        <begin position="996"/>
        <end position="1029"/>
    </location>
</feature>
<name>A0ABN7S3R1_OIKDI</name>
<dbReference type="Proteomes" id="UP001158576">
    <property type="component" value="Chromosome PAR"/>
</dbReference>
<dbReference type="Gene3D" id="2.60.120.330">
    <property type="entry name" value="B-lactam Antibiotic, Isopenicillin N Synthase, Chain"/>
    <property type="match status" value="1"/>
</dbReference>
<evidence type="ECO:0000259" key="5">
    <source>
        <dbReference type="Pfam" id="PF05118"/>
    </source>
</evidence>
<organism evidence="6 7">
    <name type="scientific">Oikopleura dioica</name>
    <name type="common">Tunicate</name>
    <dbReference type="NCBI Taxonomy" id="34765"/>
    <lineage>
        <taxon>Eukaryota</taxon>
        <taxon>Metazoa</taxon>
        <taxon>Chordata</taxon>
        <taxon>Tunicata</taxon>
        <taxon>Appendicularia</taxon>
        <taxon>Copelata</taxon>
        <taxon>Oikopleuridae</taxon>
        <taxon>Oikopleura</taxon>
    </lineage>
</organism>
<sequence length="1307" mass="148243">MVEFTHSEAGLKIEGLEPSETLLRFKLKKRRTSDIEDRKNDISKSNGKGGNPLLILLLVCVILTWGFAATLVFDLVDYKALIDKGKNIGSEIQEEDIKTPSGLINIDDYITEALSPRKDPYQLTDSRKPVPSCGVVKRVKRRASWADEVTQEEAVPQKRVKANKTIEFKNLLSLRFILKIHYLFSVLSHFFLIRIESSVASSISPVSSLTPSSPTQIYPETKINGVLLESKNDDKPAEVVEETNIKNVSEVSILNMDIDEHPDGVTGDLPGSGNIDDPTDQLGLTKSTPTGSQRAKNRREVSARKPSPVAKAGAYVGALPINPSVRAQVKSTEKIGNVRRGTLEVSIGNFRIINPKAPTQAAEQALSVFRQTLDSHYANTHKHLLYMGPADTDKVCQAHLPSYFAIENIILNKYAVALKSRKVNDEGILKEGDPDERNILRGHPTAPLEFANRAASPHSDLESDAVSSTYESSQGSSVRRPAVELTSIDKNPILIKTDPLPIAEMHEANKKATLNLSPINRPDALQKSVDLSKELGTMPDEYIKITLENPVRKQPVDEVELIQSKYKALDLGLSNFERKQYQVEEVRKSVRRIAVSLMASNRRVNKSPADVSDPVKQKDYQRQEAEKKEIQSTIKTTRRVPNFRKLERTCPDAQALQFHRRRFVPIEDVDQVPAEQIEKVGDAQAVSSSTEEVKQDEIQQQIAKIRDAKAKQWTEYIKSVKTTFGLSKSDVKEDSSMSAKISEVNRKHGNLTWLSRNYLSEKYCNFTKFLAIEKYPILGDIRPEKNSLRLKIETHAKSASEYIFEVRRKRVLNNGHIIGRATGPSTEDTFEVPVPTGIWLEEDYEVLVRTDLFPSSEVYDVRPEIIPEVLWKESDDFFSTLGAKRLITVDERKGHKDYLESTKSLKTLIEGYPGVAYVKYLYGEAMNKRAEHLRSNDVLQEAVKVLQEVANDENALPDVRNKAAELAADRLRFLGKRGGALRMGRLLVESNPTRNFKHLKDVGVTCLIIGKNEEAEGYFRRAVEQDPTDGFALVHLGFALKMQNKYEECLAPFEDGVKSQEPGTEESKFRYHWGDALMRLGRKPEADQMFQEAAEAGVFLSKFQRSTYNIDRLTGRPYWEKSQLDKTLQGYWTRLEKKWEMMRDEALALMDENHNFPNFEKEAEGLQKEGDWRQFTLWQQGRKQERECKLTPKTCALIQDMKEATGCRRGQIKFSVMKEGTTVWPHTGPTNCRLRLHLGLRVPDDYEKLSITVADQKRHWENGKAFVFDDSFEHSVEHKGSSYRLVLIFDFWHPEMTEQEKRTVTAI</sequence>
<dbReference type="InterPro" id="IPR007803">
    <property type="entry name" value="Asp/Arg/Pro-Hydrxlase"/>
</dbReference>
<dbReference type="PANTHER" id="PTHR12366:SF29">
    <property type="entry name" value="ASPARTYL BETA-HYDROXYLASE, ISOFORM L"/>
    <property type="match status" value="1"/>
</dbReference>
<dbReference type="InterPro" id="IPR011990">
    <property type="entry name" value="TPR-like_helical_dom_sf"/>
</dbReference>